<evidence type="ECO:0000313" key="2">
    <source>
        <dbReference type="EMBL" id="KAF7434567.1"/>
    </source>
</evidence>
<protein>
    <submittedName>
        <fullName evidence="2">Uncharacterized protein</fullName>
    </submittedName>
</protein>
<organism evidence="2 3">
    <name type="scientific">Vespula pensylvanica</name>
    <name type="common">Western yellow jacket</name>
    <name type="synonym">Wasp</name>
    <dbReference type="NCBI Taxonomy" id="30213"/>
    <lineage>
        <taxon>Eukaryota</taxon>
        <taxon>Metazoa</taxon>
        <taxon>Ecdysozoa</taxon>
        <taxon>Arthropoda</taxon>
        <taxon>Hexapoda</taxon>
        <taxon>Insecta</taxon>
        <taxon>Pterygota</taxon>
        <taxon>Neoptera</taxon>
        <taxon>Endopterygota</taxon>
        <taxon>Hymenoptera</taxon>
        <taxon>Apocrita</taxon>
        <taxon>Aculeata</taxon>
        <taxon>Vespoidea</taxon>
        <taxon>Vespidae</taxon>
        <taxon>Vespinae</taxon>
        <taxon>Vespula</taxon>
    </lineage>
</organism>
<keyword evidence="3" id="KW-1185">Reference proteome</keyword>
<evidence type="ECO:0000313" key="3">
    <source>
        <dbReference type="Proteomes" id="UP000600918"/>
    </source>
</evidence>
<evidence type="ECO:0000256" key="1">
    <source>
        <dbReference type="SAM" id="MobiDB-lite"/>
    </source>
</evidence>
<proteinExistence type="predicted"/>
<reference evidence="2" key="1">
    <citation type="journal article" date="2020" name="G3 (Bethesda)">
        <title>High-Quality Assemblies for Three Invasive Social Wasps from the &lt;i&gt;Vespula&lt;/i&gt; Genus.</title>
        <authorList>
            <person name="Harrop T.W.R."/>
            <person name="Guhlin J."/>
            <person name="McLaughlin G.M."/>
            <person name="Permina E."/>
            <person name="Stockwell P."/>
            <person name="Gilligan J."/>
            <person name="Le Lec M.F."/>
            <person name="Gruber M.A.M."/>
            <person name="Quinn O."/>
            <person name="Lovegrove M."/>
            <person name="Duncan E.J."/>
            <person name="Remnant E.J."/>
            <person name="Van Eeckhoven J."/>
            <person name="Graham B."/>
            <person name="Knapp R.A."/>
            <person name="Langford K.W."/>
            <person name="Kronenberg Z."/>
            <person name="Press M.O."/>
            <person name="Eacker S.M."/>
            <person name="Wilson-Rankin E.E."/>
            <person name="Purcell J."/>
            <person name="Lester P.J."/>
            <person name="Dearden P.K."/>
        </authorList>
    </citation>
    <scope>NUCLEOTIDE SEQUENCE</scope>
    <source>
        <strain evidence="2">Volc-1</strain>
    </source>
</reference>
<sequence length="245" mass="28190">MSLPGALGRRQSPGQAFGASSRAARGMMNIKAGQAVRVDSTLSARERFTESPRKKFRSILFMREPRGKKVVRGLTKTRAKFSTVLWNTDGKEYCDLFTSNVRKKETTWKVILMVKREIKEGALSPLLLHRQRYYPVKTGRYVETHTKDLRRVRHPRTNSSVPCDAHTYARRRPLKFCNMLLFGLSEYLRDLPYPSAIVVTLTDIDNPQEKLAGYLESRIFPGHASALESRFSLLERELKWLSVRD</sequence>
<gene>
    <name evidence="2" type="ORF">H0235_002758</name>
</gene>
<dbReference type="EMBL" id="JACSDY010000002">
    <property type="protein sequence ID" value="KAF7434567.1"/>
    <property type="molecule type" value="Genomic_DNA"/>
</dbReference>
<accession>A0A834PAM6</accession>
<name>A0A834PAM6_VESPE</name>
<dbReference type="Proteomes" id="UP000600918">
    <property type="component" value="Unassembled WGS sequence"/>
</dbReference>
<feature type="region of interest" description="Disordered" evidence="1">
    <location>
        <begin position="1"/>
        <end position="21"/>
    </location>
</feature>
<comment type="caution">
    <text evidence="2">The sequence shown here is derived from an EMBL/GenBank/DDBJ whole genome shotgun (WGS) entry which is preliminary data.</text>
</comment>
<dbReference type="AlphaFoldDB" id="A0A834PAM6"/>